<dbReference type="InterPro" id="IPR001387">
    <property type="entry name" value="Cro/C1-type_HTH"/>
</dbReference>
<protein>
    <submittedName>
        <fullName evidence="3">Helix-turn-helix domain protein</fullName>
    </submittedName>
</protein>
<evidence type="ECO:0000313" key="4">
    <source>
        <dbReference type="Proteomes" id="UP000001401"/>
    </source>
</evidence>
<proteinExistence type="predicted"/>
<dbReference type="Pfam" id="PF01381">
    <property type="entry name" value="HTH_3"/>
    <property type="match status" value="1"/>
</dbReference>
<organism evidence="3 4">
    <name type="scientific">Evansella cellulosilytica (strain ATCC 21833 / DSM 2522 / FERM P-1141 / JCM 9156 / N-4)</name>
    <name type="common">Bacillus cellulosilyticus</name>
    <dbReference type="NCBI Taxonomy" id="649639"/>
    <lineage>
        <taxon>Bacteria</taxon>
        <taxon>Bacillati</taxon>
        <taxon>Bacillota</taxon>
        <taxon>Bacilli</taxon>
        <taxon>Bacillales</taxon>
        <taxon>Bacillaceae</taxon>
        <taxon>Evansella</taxon>
    </lineage>
</organism>
<dbReference type="SUPFAM" id="SSF47413">
    <property type="entry name" value="lambda repressor-like DNA-binding domains"/>
    <property type="match status" value="1"/>
</dbReference>
<dbReference type="GO" id="GO:0005829">
    <property type="term" value="C:cytosol"/>
    <property type="evidence" value="ECO:0007669"/>
    <property type="project" value="TreeGrafter"/>
</dbReference>
<dbReference type="OrthoDB" id="9814553at2"/>
<keyword evidence="4" id="KW-1185">Reference proteome</keyword>
<evidence type="ECO:0000313" key="3">
    <source>
        <dbReference type="EMBL" id="ADU32132.1"/>
    </source>
</evidence>
<dbReference type="KEGG" id="bco:Bcell_3893"/>
<dbReference type="GO" id="GO:0003700">
    <property type="term" value="F:DNA-binding transcription factor activity"/>
    <property type="evidence" value="ECO:0007669"/>
    <property type="project" value="TreeGrafter"/>
</dbReference>
<reference evidence="3" key="1">
    <citation type="submission" date="2010-12" db="EMBL/GenBank/DDBJ databases">
        <title>Complete sequence of Bacillus cellulosilyticus DSM 2522.</title>
        <authorList>
            <consortium name="US DOE Joint Genome Institute"/>
            <person name="Lucas S."/>
            <person name="Copeland A."/>
            <person name="Lapidus A."/>
            <person name="Cheng J.-F."/>
            <person name="Bruce D."/>
            <person name="Goodwin L."/>
            <person name="Pitluck S."/>
            <person name="Chertkov O."/>
            <person name="Detter J.C."/>
            <person name="Han C."/>
            <person name="Tapia R."/>
            <person name="Land M."/>
            <person name="Hauser L."/>
            <person name="Jeffries C."/>
            <person name="Kyrpides N."/>
            <person name="Ivanova N."/>
            <person name="Mikhailova N."/>
            <person name="Brumm P."/>
            <person name="Mead D."/>
            <person name="Woyke T."/>
        </authorList>
    </citation>
    <scope>NUCLEOTIDE SEQUENCE [LARGE SCALE GENOMIC DNA]</scope>
    <source>
        <strain evidence="3">DSM 2522</strain>
    </source>
</reference>
<dbReference type="EMBL" id="CP002394">
    <property type="protein sequence ID" value="ADU32132.1"/>
    <property type="molecule type" value="Genomic_DNA"/>
</dbReference>
<dbReference type="RefSeq" id="WP_013490462.1">
    <property type="nucleotide sequence ID" value="NC_014829.1"/>
</dbReference>
<dbReference type="SMART" id="SM00530">
    <property type="entry name" value="HTH_XRE"/>
    <property type="match status" value="1"/>
</dbReference>
<evidence type="ECO:0000256" key="1">
    <source>
        <dbReference type="ARBA" id="ARBA00023125"/>
    </source>
</evidence>
<dbReference type="Proteomes" id="UP000001401">
    <property type="component" value="Chromosome"/>
</dbReference>
<dbReference type="AlphaFoldDB" id="E6TVK4"/>
<dbReference type="InterPro" id="IPR050807">
    <property type="entry name" value="TransReg_Diox_bact_type"/>
</dbReference>
<dbReference type="InterPro" id="IPR010982">
    <property type="entry name" value="Lambda_DNA-bd_dom_sf"/>
</dbReference>
<accession>E6TVK4</accession>
<dbReference type="GO" id="GO:0003677">
    <property type="term" value="F:DNA binding"/>
    <property type="evidence" value="ECO:0007669"/>
    <property type="project" value="UniProtKB-KW"/>
</dbReference>
<evidence type="ECO:0000259" key="2">
    <source>
        <dbReference type="PROSITE" id="PS50943"/>
    </source>
</evidence>
<dbReference type="Gene3D" id="1.10.260.40">
    <property type="entry name" value="lambda repressor-like DNA-binding domains"/>
    <property type="match status" value="1"/>
</dbReference>
<keyword evidence="1" id="KW-0238">DNA-binding</keyword>
<feature type="domain" description="HTH cro/C1-type" evidence="2">
    <location>
        <begin position="18"/>
        <end position="72"/>
    </location>
</feature>
<dbReference type="CDD" id="cd00093">
    <property type="entry name" value="HTH_XRE"/>
    <property type="match status" value="1"/>
</dbReference>
<sequence length="93" mass="10670">MEKDKLEQMVKPLNGEKLRKLRKQTGKSIEEVAWLAGIHHNSLGAFERGEMDLSFTNIVLIAEALEIDMNLIVEDSQSMLKEFVKQQRRDSGK</sequence>
<dbReference type="PANTHER" id="PTHR46797">
    <property type="entry name" value="HTH-TYPE TRANSCRIPTIONAL REGULATOR"/>
    <property type="match status" value="1"/>
</dbReference>
<gene>
    <name evidence="3" type="ordered locus">Bcell_3893</name>
</gene>
<dbReference type="PANTHER" id="PTHR46797:SF24">
    <property type="entry name" value="DNA-BINDING PHAGE PROTEIN"/>
    <property type="match status" value="1"/>
</dbReference>
<name>E6TVK4_EVAC2</name>
<dbReference type="HOGENOM" id="CLU_066192_29_4_9"/>
<dbReference type="PROSITE" id="PS50943">
    <property type="entry name" value="HTH_CROC1"/>
    <property type="match status" value="1"/>
</dbReference>